<reference evidence="3 4" key="1">
    <citation type="submission" date="2024-02" db="EMBL/GenBank/DDBJ databases">
        <title>Seven novel Bacillus-like species.</title>
        <authorList>
            <person name="Liu G."/>
        </authorList>
    </citation>
    <scope>NUCLEOTIDE SEQUENCE [LARGE SCALE GENOMIC DNA]</scope>
    <source>
        <strain evidence="3 4">FJAT-52991</strain>
    </source>
</reference>
<dbReference type="Pfam" id="PF07238">
    <property type="entry name" value="PilZ"/>
    <property type="match status" value="1"/>
</dbReference>
<keyword evidence="3" id="KW-0282">Flagellum</keyword>
<evidence type="ECO:0000259" key="1">
    <source>
        <dbReference type="Pfam" id="PF07238"/>
    </source>
</evidence>
<accession>A0ABZ2N2Q2</accession>
<dbReference type="Gene3D" id="2.40.10.220">
    <property type="entry name" value="predicted glycosyltransferase like domains"/>
    <property type="match status" value="1"/>
</dbReference>
<dbReference type="EMBL" id="CP147404">
    <property type="protein sequence ID" value="WXB91832.1"/>
    <property type="molecule type" value="Genomic_DNA"/>
</dbReference>
<proteinExistence type="predicted"/>
<protein>
    <submittedName>
        <fullName evidence="3">Flagellar brake domain-containing protein</fullName>
    </submittedName>
</protein>
<organism evidence="3 4">
    <name type="scientific">Bacillus kandeliae</name>
    <dbReference type="NCBI Taxonomy" id="3129297"/>
    <lineage>
        <taxon>Bacteria</taxon>
        <taxon>Bacillati</taxon>
        <taxon>Bacillota</taxon>
        <taxon>Bacilli</taxon>
        <taxon>Bacillales</taxon>
        <taxon>Bacillaceae</taxon>
        <taxon>Bacillus</taxon>
    </lineage>
</organism>
<dbReference type="Proteomes" id="UP001387364">
    <property type="component" value="Chromosome"/>
</dbReference>
<dbReference type="Pfam" id="PF12945">
    <property type="entry name" value="PilZNR"/>
    <property type="match status" value="1"/>
</dbReference>
<gene>
    <name evidence="3" type="ORF">WDJ61_11190</name>
</gene>
<name>A0ABZ2N2Q2_9BACI</name>
<evidence type="ECO:0000313" key="4">
    <source>
        <dbReference type="Proteomes" id="UP001387364"/>
    </source>
</evidence>
<dbReference type="InterPro" id="IPR009926">
    <property type="entry name" value="T3SS_YcgR_PilZN"/>
</dbReference>
<feature type="domain" description="PilZ" evidence="1">
    <location>
        <begin position="103"/>
        <end position="211"/>
    </location>
</feature>
<feature type="domain" description="Type III secretion system flagellar brake protein YcgR PilZN" evidence="2">
    <location>
        <begin position="3"/>
        <end position="94"/>
    </location>
</feature>
<dbReference type="SUPFAM" id="SSF141371">
    <property type="entry name" value="PilZ domain-like"/>
    <property type="match status" value="1"/>
</dbReference>
<evidence type="ECO:0000259" key="2">
    <source>
        <dbReference type="Pfam" id="PF12945"/>
    </source>
</evidence>
<keyword evidence="3" id="KW-0966">Cell projection</keyword>
<keyword evidence="4" id="KW-1185">Reference proteome</keyword>
<evidence type="ECO:0000313" key="3">
    <source>
        <dbReference type="EMBL" id="WXB91832.1"/>
    </source>
</evidence>
<dbReference type="RefSeq" id="WP_338749717.1">
    <property type="nucleotide sequence ID" value="NZ_CP147404.1"/>
</dbReference>
<keyword evidence="3" id="KW-0969">Cilium</keyword>
<sequence>MLKVGMDLMLEPLDGSDEEEKEVYRCKVADVKDGQVFINYPVNIKSNRTVLLMDDTELMSEFIDPTASSAVYLFSTKVIGRVKQSVPLLILQDPGVDQYKRIQRRKYVRVSTAVDVALHLEGQPPFVVATIDLSAGGFSIPVPIGMSVKEGDQGKVFLSIPFQSGDYHYFDVTGQVVRVHEEDKSNRTIASFQIHDVSRVEQQLLMRFCFERQIILKRKGLV</sequence>
<dbReference type="InterPro" id="IPR009875">
    <property type="entry name" value="PilZ_domain"/>
</dbReference>